<proteinExistence type="predicted"/>
<keyword evidence="3" id="KW-1185">Reference proteome</keyword>
<evidence type="ECO:0000313" key="2">
    <source>
        <dbReference type="Ensembl" id="ENSCSAVP00000000425.1"/>
    </source>
</evidence>
<protein>
    <submittedName>
        <fullName evidence="2">Uncharacterized protein</fullName>
    </submittedName>
</protein>
<feature type="chain" id="PRO_5003577756" evidence="1">
    <location>
        <begin position="20"/>
        <end position="134"/>
    </location>
</feature>
<name>H2Y527_CIOSA</name>
<dbReference type="HOGENOM" id="CLU_1895428_0_0_1"/>
<dbReference type="InParanoid" id="H2Y527"/>
<accession>H2Y527</accession>
<reference evidence="2" key="2">
    <citation type="submission" date="2025-08" db="UniProtKB">
        <authorList>
            <consortium name="Ensembl"/>
        </authorList>
    </citation>
    <scope>IDENTIFICATION</scope>
</reference>
<dbReference type="OMA" id="CHNIERQ"/>
<sequence>MLFLKLACILSLCACLTSALVCNDGYQIITKKSWVLKYLPGTYKNKEVVCPASLGTPACMRVEASGWKVFLWSYKAKGSGALYECISRQQCHNIERQCEKKLREIINDSRFDSVHVSSCRMRCCYTNNCNNQPL</sequence>
<dbReference type="AlphaFoldDB" id="H2Y527"/>
<organism evidence="2 3">
    <name type="scientific">Ciona savignyi</name>
    <name type="common">Pacific transparent sea squirt</name>
    <dbReference type="NCBI Taxonomy" id="51511"/>
    <lineage>
        <taxon>Eukaryota</taxon>
        <taxon>Metazoa</taxon>
        <taxon>Chordata</taxon>
        <taxon>Tunicata</taxon>
        <taxon>Ascidiacea</taxon>
        <taxon>Phlebobranchia</taxon>
        <taxon>Cionidae</taxon>
        <taxon>Ciona</taxon>
    </lineage>
</organism>
<reference evidence="2" key="3">
    <citation type="submission" date="2025-09" db="UniProtKB">
        <authorList>
            <consortium name="Ensembl"/>
        </authorList>
    </citation>
    <scope>IDENTIFICATION</scope>
</reference>
<keyword evidence="1" id="KW-0732">Signal</keyword>
<reference evidence="3" key="1">
    <citation type="submission" date="2003-08" db="EMBL/GenBank/DDBJ databases">
        <authorList>
            <person name="Birren B."/>
            <person name="Nusbaum C."/>
            <person name="Abebe A."/>
            <person name="Abouelleil A."/>
            <person name="Adekoya E."/>
            <person name="Ait-zahra M."/>
            <person name="Allen N."/>
            <person name="Allen T."/>
            <person name="An P."/>
            <person name="Anderson M."/>
            <person name="Anderson S."/>
            <person name="Arachchi H."/>
            <person name="Armbruster J."/>
            <person name="Bachantsang P."/>
            <person name="Baldwin J."/>
            <person name="Barry A."/>
            <person name="Bayul T."/>
            <person name="Blitshsteyn B."/>
            <person name="Bloom T."/>
            <person name="Blye J."/>
            <person name="Boguslavskiy L."/>
            <person name="Borowsky M."/>
            <person name="Boukhgalter B."/>
            <person name="Brunache A."/>
            <person name="Butler J."/>
            <person name="Calixte N."/>
            <person name="Calvo S."/>
            <person name="Camarata J."/>
            <person name="Campo K."/>
            <person name="Chang J."/>
            <person name="Cheshatsang Y."/>
            <person name="Citroen M."/>
            <person name="Collymore A."/>
            <person name="Considine T."/>
            <person name="Cook A."/>
            <person name="Cooke P."/>
            <person name="Corum B."/>
            <person name="Cuomo C."/>
            <person name="David R."/>
            <person name="Dawoe T."/>
            <person name="Degray S."/>
            <person name="Dodge S."/>
            <person name="Dooley K."/>
            <person name="Dorje P."/>
            <person name="Dorjee K."/>
            <person name="Dorris L."/>
            <person name="Duffey N."/>
            <person name="Dupes A."/>
            <person name="Elkins T."/>
            <person name="Engels R."/>
            <person name="Erickson J."/>
            <person name="Farina A."/>
            <person name="Faro S."/>
            <person name="Ferreira P."/>
            <person name="Fischer H."/>
            <person name="Fitzgerald M."/>
            <person name="Foley K."/>
            <person name="Gage D."/>
            <person name="Galagan J."/>
            <person name="Gearin G."/>
            <person name="Gnerre S."/>
            <person name="Gnirke A."/>
            <person name="Goyette A."/>
            <person name="Graham J."/>
            <person name="Grandbois E."/>
            <person name="Gyaltsen K."/>
            <person name="Hafez N."/>
            <person name="Hagopian D."/>
            <person name="Hagos B."/>
            <person name="Hall J."/>
            <person name="Hatcher B."/>
            <person name="Heller A."/>
            <person name="Higgins H."/>
            <person name="Honan T."/>
            <person name="Horn A."/>
            <person name="Houde N."/>
            <person name="Hughes L."/>
            <person name="Hulme W."/>
            <person name="Husby E."/>
            <person name="Iliev I."/>
            <person name="Jaffe D."/>
            <person name="Jones C."/>
            <person name="Kamal M."/>
            <person name="Kamat A."/>
            <person name="Kamvysselis M."/>
            <person name="Karlsson E."/>
            <person name="Kells C."/>
            <person name="Kieu A."/>
            <person name="Kisner P."/>
            <person name="Kodira C."/>
            <person name="Kulbokas E."/>
            <person name="Labutti K."/>
            <person name="Lama D."/>
            <person name="Landers T."/>
            <person name="Leger J."/>
            <person name="Levine S."/>
            <person name="Lewis D."/>
            <person name="Lewis T."/>
            <person name="Lindblad-toh K."/>
            <person name="Liu X."/>
            <person name="Lokyitsang T."/>
            <person name="Lokyitsang Y."/>
            <person name="Lucien O."/>
            <person name="Lui A."/>
            <person name="Ma L.J."/>
            <person name="Mabbitt R."/>
            <person name="Macdonald J."/>
            <person name="Maclean C."/>
            <person name="Major J."/>
            <person name="Manning J."/>
            <person name="Marabella R."/>
            <person name="Maru K."/>
            <person name="Matthews C."/>
            <person name="Mauceli E."/>
            <person name="Mccarthy M."/>
            <person name="Mcdonough S."/>
            <person name="Mcghee T."/>
            <person name="Meldrim J."/>
            <person name="Meneus L."/>
            <person name="Mesirov J."/>
            <person name="Mihalev A."/>
            <person name="Mihova T."/>
            <person name="Mikkelsen T."/>
            <person name="Mlenga V."/>
            <person name="Moru K."/>
            <person name="Mozes J."/>
            <person name="Mulrain L."/>
            <person name="Munson G."/>
            <person name="Naylor J."/>
            <person name="Newes C."/>
            <person name="Nguyen C."/>
            <person name="Nguyen N."/>
            <person name="Nguyen T."/>
            <person name="Nicol R."/>
            <person name="Nielsen C."/>
            <person name="Nizzari M."/>
            <person name="Norbu C."/>
            <person name="Norbu N."/>
            <person name="O'donnell P."/>
            <person name="Okoawo O."/>
            <person name="O'leary S."/>
            <person name="Omotosho B."/>
            <person name="O'neill K."/>
            <person name="Osman S."/>
            <person name="Parker S."/>
            <person name="Perrin D."/>
            <person name="Phunkhang P."/>
            <person name="Piqani B."/>
            <person name="Purcell S."/>
            <person name="Rachupka T."/>
            <person name="Ramasamy U."/>
            <person name="Rameau R."/>
            <person name="Ray V."/>
            <person name="Raymond C."/>
            <person name="Retta R."/>
            <person name="Richardson S."/>
            <person name="Rise C."/>
            <person name="Rodriguez J."/>
            <person name="Rogers J."/>
            <person name="Rogov P."/>
            <person name="Rutman M."/>
            <person name="Schupbach R."/>
            <person name="Seaman C."/>
            <person name="Settipalli S."/>
            <person name="Sharpe T."/>
            <person name="Sheridan J."/>
            <person name="Sherpa N."/>
            <person name="Shi J."/>
            <person name="Smirnov S."/>
            <person name="Smith C."/>
            <person name="Sougnez C."/>
            <person name="Spencer B."/>
            <person name="Stalker J."/>
            <person name="Stange-thomann N."/>
            <person name="Stavropoulos S."/>
            <person name="Stetson K."/>
            <person name="Stone C."/>
            <person name="Stone S."/>
            <person name="Stubbs M."/>
            <person name="Talamas J."/>
            <person name="Tchuinga P."/>
            <person name="Tenzing P."/>
            <person name="Tesfaye S."/>
            <person name="Theodore J."/>
            <person name="Thoulutsang Y."/>
            <person name="Topham K."/>
            <person name="Towey S."/>
            <person name="Tsamla T."/>
            <person name="Tsomo N."/>
            <person name="Vallee D."/>
            <person name="Vassiliev H."/>
            <person name="Venkataraman V."/>
            <person name="Vinson J."/>
            <person name="Vo A."/>
            <person name="Wade C."/>
            <person name="Wang S."/>
            <person name="Wangchuk T."/>
            <person name="Wangdi T."/>
            <person name="Whittaker C."/>
            <person name="Wilkinson J."/>
            <person name="Wu Y."/>
            <person name="Wyman D."/>
            <person name="Yadav S."/>
            <person name="Yang S."/>
            <person name="Yang X."/>
            <person name="Yeager S."/>
            <person name="Yee E."/>
            <person name="Young G."/>
            <person name="Zainoun J."/>
            <person name="Zembeck L."/>
            <person name="Zimmer A."/>
            <person name="Zody M."/>
            <person name="Lander E."/>
        </authorList>
    </citation>
    <scope>NUCLEOTIDE SEQUENCE [LARGE SCALE GENOMIC DNA]</scope>
</reference>
<dbReference type="Proteomes" id="UP000007875">
    <property type="component" value="Unassembled WGS sequence"/>
</dbReference>
<evidence type="ECO:0000313" key="3">
    <source>
        <dbReference type="Proteomes" id="UP000007875"/>
    </source>
</evidence>
<evidence type="ECO:0000256" key="1">
    <source>
        <dbReference type="SAM" id="SignalP"/>
    </source>
</evidence>
<feature type="signal peptide" evidence="1">
    <location>
        <begin position="1"/>
        <end position="19"/>
    </location>
</feature>
<dbReference type="Ensembl" id="ENSCSAVT00000000430.1">
    <property type="protein sequence ID" value="ENSCSAVP00000000425.1"/>
    <property type="gene ID" value="ENSCSAVG00000000242.1"/>
</dbReference>